<dbReference type="Gene3D" id="2.120.10.10">
    <property type="match status" value="1"/>
</dbReference>
<sequence length="388" mass="41760">MIRRSQNQHIHKRMLGRTTRLLAGLALVGMTTVVAQAQTLLAANSRYPRIRLLPSGELVASVLSFTGDDHIKIFSSTDSGATFTQVGTINDPEFQTLKASSPSLFRVPQTIGSLTAGTLILGVVVDTQKTATSLAKINIYKSTDNGRNWSFVSIAVQSANSQGLWEPDFSMATDGAIVMHYADESSPCCSQKIARRRTYDGVHWIDQTNDVQLSNSNADATWPLRPGMPVVSNLADGTRLMTYEICGQAAPLNCASYYRTSTDGWNYGPVNVMGTRMKDSLDRFFSNTPVNKVLPDGSILWIGQYMRVADGSPSGLNGTVMFKSASGNPNGPWTTLAAPVTLPAPVTNGCEGFSPGLQWVGTGATFVELQTRNVNGVCNVYFASGPSN</sequence>
<dbReference type="AlphaFoldDB" id="A0A7W7K2X5"/>
<accession>A0A7W7K2X5</accession>
<protein>
    <recommendedName>
        <fullName evidence="3">Exo-alpha-sialidase</fullName>
    </recommendedName>
</protein>
<dbReference type="PANTHER" id="PTHR38792">
    <property type="entry name" value="BNR/ASP-BOX REPEAT DOMAIN PROTEIN (AFU_ORTHOLOGUE AFUA_7G06430)-RELATED"/>
    <property type="match status" value="1"/>
</dbReference>
<dbReference type="EMBL" id="JACHLN010000002">
    <property type="protein sequence ID" value="MBB4839608.1"/>
    <property type="molecule type" value="Genomic_DNA"/>
</dbReference>
<gene>
    <name evidence="1" type="ORF">HNP52_002677</name>
</gene>
<dbReference type="InterPro" id="IPR036278">
    <property type="entry name" value="Sialidase_sf"/>
</dbReference>
<reference evidence="1 2" key="1">
    <citation type="submission" date="2020-08" db="EMBL/GenBank/DDBJ databases">
        <title>Functional genomics of gut bacteria from endangered species of beetles.</title>
        <authorList>
            <person name="Carlos-Shanley C."/>
        </authorList>
    </citation>
    <scope>NUCLEOTIDE SEQUENCE [LARGE SCALE GENOMIC DNA]</scope>
    <source>
        <strain evidence="1 2">S00224</strain>
    </source>
</reference>
<dbReference type="RefSeq" id="WP_184167862.1">
    <property type="nucleotide sequence ID" value="NZ_JACHLN010000002.1"/>
</dbReference>
<organism evidence="1 2">
    <name type="scientific">Sphingomonas kyeonggiensis</name>
    <dbReference type="NCBI Taxonomy" id="1268553"/>
    <lineage>
        <taxon>Bacteria</taxon>
        <taxon>Pseudomonadati</taxon>
        <taxon>Pseudomonadota</taxon>
        <taxon>Alphaproteobacteria</taxon>
        <taxon>Sphingomonadales</taxon>
        <taxon>Sphingomonadaceae</taxon>
        <taxon>Sphingomonas</taxon>
    </lineage>
</organism>
<dbReference type="PANTHER" id="PTHR38792:SF3">
    <property type="entry name" value="BNR_ASP-BOX REPEAT DOMAIN PROTEIN (AFU_ORTHOLOGUE AFUA_7G06430)-RELATED"/>
    <property type="match status" value="1"/>
</dbReference>
<evidence type="ECO:0000313" key="2">
    <source>
        <dbReference type="Proteomes" id="UP000575241"/>
    </source>
</evidence>
<evidence type="ECO:0008006" key="3">
    <source>
        <dbReference type="Google" id="ProtNLM"/>
    </source>
</evidence>
<proteinExistence type="predicted"/>
<dbReference type="SUPFAM" id="SSF50939">
    <property type="entry name" value="Sialidases"/>
    <property type="match status" value="1"/>
</dbReference>
<keyword evidence="2" id="KW-1185">Reference proteome</keyword>
<evidence type="ECO:0000313" key="1">
    <source>
        <dbReference type="EMBL" id="MBB4839608.1"/>
    </source>
</evidence>
<comment type="caution">
    <text evidence="1">The sequence shown here is derived from an EMBL/GenBank/DDBJ whole genome shotgun (WGS) entry which is preliminary data.</text>
</comment>
<dbReference type="CDD" id="cd15482">
    <property type="entry name" value="Sialidase_non-viral"/>
    <property type="match status" value="1"/>
</dbReference>
<name>A0A7W7K2X5_9SPHN</name>
<dbReference type="Proteomes" id="UP000575241">
    <property type="component" value="Unassembled WGS sequence"/>
</dbReference>